<dbReference type="EMBL" id="QGKX02000088">
    <property type="protein sequence ID" value="KAF3583626.1"/>
    <property type="molecule type" value="Genomic_DNA"/>
</dbReference>
<protein>
    <submittedName>
        <fullName evidence="1">Uncharacterized protein</fullName>
    </submittedName>
</protein>
<reference evidence="1" key="1">
    <citation type="submission" date="2019-12" db="EMBL/GenBank/DDBJ databases">
        <title>Genome sequencing and annotation of Brassica cretica.</title>
        <authorList>
            <person name="Studholme D.J."/>
            <person name="Sarris P."/>
        </authorList>
    </citation>
    <scope>NUCLEOTIDE SEQUENCE</scope>
    <source>
        <strain evidence="1">PFS-109/04</strain>
        <tissue evidence="1">Leaf</tissue>
    </source>
</reference>
<sequence length="91" mass="10070">MRGENFLLLLGVKLISSVPRSRCFGLAASRSCLAFRVLFVAAAWLRPLISKPPDMTWITWSCRGGETGAASVGLPIVYLLRWLLAFSERNS</sequence>
<evidence type="ECO:0000313" key="1">
    <source>
        <dbReference type="EMBL" id="KAF3583626.1"/>
    </source>
</evidence>
<dbReference type="AlphaFoldDB" id="A0A8S9RSN9"/>
<gene>
    <name evidence="1" type="ORF">F2Q69_00028871</name>
</gene>
<evidence type="ECO:0000313" key="2">
    <source>
        <dbReference type="Proteomes" id="UP000712600"/>
    </source>
</evidence>
<organism evidence="1 2">
    <name type="scientific">Brassica cretica</name>
    <name type="common">Mustard</name>
    <dbReference type="NCBI Taxonomy" id="69181"/>
    <lineage>
        <taxon>Eukaryota</taxon>
        <taxon>Viridiplantae</taxon>
        <taxon>Streptophyta</taxon>
        <taxon>Embryophyta</taxon>
        <taxon>Tracheophyta</taxon>
        <taxon>Spermatophyta</taxon>
        <taxon>Magnoliopsida</taxon>
        <taxon>eudicotyledons</taxon>
        <taxon>Gunneridae</taxon>
        <taxon>Pentapetalae</taxon>
        <taxon>rosids</taxon>
        <taxon>malvids</taxon>
        <taxon>Brassicales</taxon>
        <taxon>Brassicaceae</taxon>
        <taxon>Brassiceae</taxon>
        <taxon>Brassica</taxon>
    </lineage>
</organism>
<name>A0A8S9RSN9_BRACR</name>
<accession>A0A8S9RSN9</accession>
<proteinExistence type="predicted"/>
<comment type="caution">
    <text evidence="1">The sequence shown here is derived from an EMBL/GenBank/DDBJ whole genome shotgun (WGS) entry which is preliminary data.</text>
</comment>
<dbReference type="Proteomes" id="UP000712600">
    <property type="component" value="Unassembled WGS sequence"/>
</dbReference>